<dbReference type="Pfam" id="PF00642">
    <property type="entry name" value="zf-CCCH"/>
    <property type="match status" value="1"/>
</dbReference>
<keyword evidence="2 4" id="KW-0863">Zinc-finger</keyword>
<name>A0A3M7CH32_HORWE</name>
<dbReference type="PANTHER" id="PTHR37543">
    <property type="entry name" value="CCCH ZINC FINGER DNA BINDING PROTEIN (AFU_ORTHOLOGUE AFUA_5G12760)"/>
    <property type="match status" value="1"/>
</dbReference>
<dbReference type="Pfam" id="PF25540">
    <property type="entry name" value="DUF7923"/>
    <property type="match status" value="1"/>
</dbReference>
<feature type="region of interest" description="Disordered" evidence="6">
    <location>
        <begin position="604"/>
        <end position="663"/>
    </location>
</feature>
<feature type="compositionally biased region" description="Basic and acidic residues" evidence="6">
    <location>
        <begin position="326"/>
        <end position="337"/>
    </location>
</feature>
<feature type="zinc finger region" description="C3H1-type" evidence="4">
    <location>
        <begin position="285"/>
        <end position="312"/>
    </location>
</feature>
<feature type="region of interest" description="Disordered" evidence="6">
    <location>
        <begin position="247"/>
        <end position="285"/>
    </location>
</feature>
<dbReference type="SUPFAM" id="SSF90229">
    <property type="entry name" value="CCCH zinc finger"/>
    <property type="match status" value="1"/>
</dbReference>
<evidence type="ECO:0000256" key="6">
    <source>
        <dbReference type="SAM" id="MobiDB-lite"/>
    </source>
</evidence>
<evidence type="ECO:0000256" key="3">
    <source>
        <dbReference type="ARBA" id="ARBA00022833"/>
    </source>
</evidence>
<dbReference type="PANTHER" id="PTHR37543:SF1">
    <property type="entry name" value="CCCH ZINC FINGER DNA BINDING PROTEIN (AFU_ORTHOLOGUE AFUA_5G12760)"/>
    <property type="match status" value="1"/>
</dbReference>
<evidence type="ECO:0000256" key="4">
    <source>
        <dbReference type="PROSITE-ProRule" id="PRU00723"/>
    </source>
</evidence>
<dbReference type="InterPro" id="IPR057654">
    <property type="entry name" value="Znf-CCCH_tandem"/>
</dbReference>
<protein>
    <recommendedName>
        <fullName evidence="7">C3H1-type domain-containing protein</fullName>
    </recommendedName>
</protein>
<keyword evidence="1 4" id="KW-0479">Metal-binding</keyword>
<dbReference type="Proteomes" id="UP000269276">
    <property type="component" value="Unassembled WGS sequence"/>
</dbReference>
<feature type="compositionally biased region" description="Polar residues" evidence="6">
    <location>
        <begin position="610"/>
        <end position="619"/>
    </location>
</feature>
<gene>
    <name evidence="8" type="ORF">D0863_14580</name>
</gene>
<evidence type="ECO:0000256" key="5">
    <source>
        <dbReference type="SAM" id="Coils"/>
    </source>
</evidence>
<evidence type="ECO:0000313" key="9">
    <source>
        <dbReference type="Proteomes" id="UP000269276"/>
    </source>
</evidence>
<reference evidence="8 9" key="1">
    <citation type="journal article" date="2018" name="BMC Genomics">
        <title>Genomic evidence for intraspecific hybridization in a clonal and extremely halotolerant yeast.</title>
        <authorList>
            <person name="Gostincar C."/>
            <person name="Stajich J.E."/>
            <person name="Zupancic J."/>
            <person name="Zalar P."/>
            <person name="Gunde-Cimerman N."/>
        </authorList>
    </citation>
    <scope>NUCLEOTIDE SEQUENCE [LARGE SCALE GENOMIC DNA]</scope>
    <source>
        <strain evidence="8 9">EXF-2682</strain>
    </source>
</reference>
<feature type="compositionally biased region" description="Polar residues" evidence="6">
    <location>
        <begin position="268"/>
        <end position="284"/>
    </location>
</feature>
<dbReference type="VEuPathDB" id="FungiDB:BTJ68_09466"/>
<dbReference type="Pfam" id="PF25543">
    <property type="entry name" value="zf-CCCH_tandem"/>
    <property type="match status" value="1"/>
</dbReference>
<keyword evidence="3 4" id="KW-0862">Zinc</keyword>
<proteinExistence type="predicted"/>
<dbReference type="Gene3D" id="4.10.1000.10">
    <property type="entry name" value="Zinc finger, CCCH-type"/>
    <property type="match status" value="1"/>
</dbReference>
<accession>A0A3M7CH32</accession>
<sequence>MFSEQQLQQSAGHLADFRHTDIRHQESLAALLDDYAVLIDQYNRLRSDYEEERDARERYKQMARGQERDPFVLVLVDGDGYVFNDDFVSRGAEGGQKAAQLLKDNINRSLRWKGLEGCQIMVRVYANLVGLSKALAKEGLAGKEKRSLANFAASFTQSNDLFDYVDAGESENSASFKIRAMFRQSVNNSQCKHIFFAGCHDTGYISELAPYSSERERITLVGSGTFHHEFVKIGPRIENFPMLFRPTSLKRDPVPQKSTTEEVAAPLTKSTSPAQPAKNASNGEGETAKVCGFFKKGKCKNGKNCRFLHPQDPSNGPTENTNGKPNDAKVEREEPSNEKTSNPFHLSNLNQTDNDFMNGHALPPAHQTGTPVPHPAQAKSQDPLQNLFDFATGLPQPSSVPAGKVPVNKAGDRLDTYIDPPSPYDLEQFKARTKNQKLCNDHHLTGLCPRAAAAAAAAAAGHAACPFDHAPISDGVCNALKQVAYGVPCPRKSGCRRPVCQKGHCCQRTDCRHRGGKFPCKIPRDLHSVDMNLAGFVDAVEGSTSQASPPAAPGTGIGGQQGSVELGGGNASGGVRVDGLNGESSSFEHGTLISSLRPGVDRSIGAASSPGLTTNNGLSHSGLEPDYDSWDPAPQPAQAERAVSGWDDPRPAPMAQPATEGWDSVRPTMAVDYGWDAPRPVASGGEW</sequence>
<dbReference type="InterPro" id="IPR057683">
    <property type="entry name" value="DUF7923"/>
</dbReference>
<feature type="compositionally biased region" description="Polar residues" evidence="6">
    <location>
        <begin position="312"/>
        <end position="324"/>
    </location>
</feature>
<dbReference type="AlphaFoldDB" id="A0A3M7CH32"/>
<feature type="region of interest" description="Disordered" evidence="6">
    <location>
        <begin position="307"/>
        <end position="378"/>
    </location>
</feature>
<dbReference type="PROSITE" id="PS50103">
    <property type="entry name" value="ZF_C3H1"/>
    <property type="match status" value="1"/>
</dbReference>
<evidence type="ECO:0000313" key="8">
    <source>
        <dbReference type="EMBL" id="RMY51448.1"/>
    </source>
</evidence>
<evidence type="ECO:0000259" key="7">
    <source>
        <dbReference type="PROSITE" id="PS50103"/>
    </source>
</evidence>
<dbReference type="OrthoDB" id="2270193at2759"/>
<feature type="compositionally biased region" description="Polar residues" evidence="6">
    <location>
        <begin position="338"/>
        <end position="355"/>
    </location>
</feature>
<comment type="caution">
    <text evidence="8">The sequence shown here is derived from an EMBL/GenBank/DDBJ whole genome shotgun (WGS) entry which is preliminary data.</text>
</comment>
<feature type="domain" description="C3H1-type" evidence="7">
    <location>
        <begin position="285"/>
        <end position="312"/>
    </location>
</feature>
<dbReference type="InterPro" id="IPR036855">
    <property type="entry name" value="Znf_CCCH_sf"/>
</dbReference>
<organism evidence="8 9">
    <name type="scientific">Hortaea werneckii</name>
    <name type="common">Black yeast</name>
    <name type="synonym">Cladosporium werneckii</name>
    <dbReference type="NCBI Taxonomy" id="91943"/>
    <lineage>
        <taxon>Eukaryota</taxon>
        <taxon>Fungi</taxon>
        <taxon>Dikarya</taxon>
        <taxon>Ascomycota</taxon>
        <taxon>Pezizomycotina</taxon>
        <taxon>Dothideomycetes</taxon>
        <taxon>Dothideomycetidae</taxon>
        <taxon>Mycosphaerellales</taxon>
        <taxon>Teratosphaeriaceae</taxon>
        <taxon>Hortaea</taxon>
    </lineage>
</organism>
<keyword evidence="5" id="KW-0175">Coiled coil</keyword>
<evidence type="ECO:0000256" key="2">
    <source>
        <dbReference type="ARBA" id="ARBA00022771"/>
    </source>
</evidence>
<dbReference type="InterPro" id="IPR000571">
    <property type="entry name" value="Znf_CCCH"/>
</dbReference>
<dbReference type="SMART" id="SM00356">
    <property type="entry name" value="ZnF_C3H1"/>
    <property type="match status" value="2"/>
</dbReference>
<evidence type="ECO:0000256" key="1">
    <source>
        <dbReference type="ARBA" id="ARBA00022723"/>
    </source>
</evidence>
<feature type="coiled-coil region" evidence="5">
    <location>
        <begin position="32"/>
        <end position="69"/>
    </location>
</feature>
<feature type="region of interest" description="Disordered" evidence="6">
    <location>
        <begin position="542"/>
        <end position="580"/>
    </location>
</feature>
<dbReference type="EMBL" id="QWIP01000966">
    <property type="protein sequence ID" value="RMY51448.1"/>
    <property type="molecule type" value="Genomic_DNA"/>
</dbReference>
<dbReference type="GO" id="GO:0008270">
    <property type="term" value="F:zinc ion binding"/>
    <property type="evidence" value="ECO:0007669"/>
    <property type="project" value="UniProtKB-KW"/>
</dbReference>
<feature type="compositionally biased region" description="Gly residues" evidence="6">
    <location>
        <begin position="555"/>
        <end position="572"/>
    </location>
</feature>